<dbReference type="Proteomes" id="UP001185012">
    <property type="component" value="Unassembled WGS sequence"/>
</dbReference>
<sequence>MNQLIHDNGLIGLVKEEKKPLLLGVDMLNDMGKVEDIIGLRSMIHDRGYN</sequence>
<name>A0ABU1IQL0_9BACL</name>
<organism evidence="1 2">
    <name type="scientific">Desmospora profundinema</name>
    <dbReference type="NCBI Taxonomy" id="1571184"/>
    <lineage>
        <taxon>Bacteria</taxon>
        <taxon>Bacillati</taxon>
        <taxon>Bacillota</taxon>
        <taxon>Bacilli</taxon>
        <taxon>Bacillales</taxon>
        <taxon>Thermoactinomycetaceae</taxon>
        <taxon>Desmospora</taxon>
    </lineage>
</organism>
<reference evidence="1 2" key="1">
    <citation type="submission" date="2023-07" db="EMBL/GenBank/DDBJ databases">
        <title>Genomic Encyclopedia of Type Strains, Phase IV (KMG-IV): sequencing the most valuable type-strain genomes for metagenomic binning, comparative biology and taxonomic classification.</title>
        <authorList>
            <person name="Goeker M."/>
        </authorList>
    </citation>
    <scope>NUCLEOTIDE SEQUENCE [LARGE SCALE GENOMIC DNA]</scope>
    <source>
        <strain evidence="1 2">DSM 45903</strain>
    </source>
</reference>
<evidence type="ECO:0000313" key="2">
    <source>
        <dbReference type="Proteomes" id="UP001185012"/>
    </source>
</evidence>
<dbReference type="EMBL" id="JAVDQG010000007">
    <property type="protein sequence ID" value="MDR6227055.1"/>
    <property type="molecule type" value="Genomic_DNA"/>
</dbReference>
<comment type="caution">
    <text evidence="1">The sequence shown here is derived from an EMBL/GenBank/DDBJ whole genome shotgun (WGS) entry which is preliminary data.</text>
</comment>
<gene>
    <name evidence="1" type="ORF">JOE21_003067</name>
</gene>
<evidence type="ECO:0000313" key="1">
    <source>
        <dbReference type="EMBL" id="MDR6227055.1"/>
    </source>
</evidence>
<protein>
    <submittedName>
        <fullName evidence="1">Uncharacterized protein</fullName>
    </submittedName>
</protein>
<proteinExistence type="predicted"/>
<accession>A0ABU1IQL0</accession>
<keyword evidence="2" id="KW-1185">Reference proteome</keyword>